<dbReference type="InterPro" id="IPR002164">
    <property type="entry name" value="NAP_family"/>
</dbReference>
<keyword evidence="6" id="KW-1185">Reference proteome</keyword>
<sequence length="331" mass="38278">MANNKKVKIDLDDDAKGEGVEGDHEDSLVEGIFRVQNELEQLNDEASDKVLEVEAHFNKLRKPVYSRRAEAIARVPDFWYQCFVQHPLLAQSSTEEDSEILSYLRQIHVEDFKDLKTGYKIIFIFEENPYFSNKELSKSFAFDTLDDGMMVCSGEAIHWYPGKDPTKKAEAEASKGSKRARPLEESFFLWFPEADLPYETATDPIADVIKDQLWVNPVKYYLGDVDDWEQDPHEEGQQGEYREDDDEEPQYEDEDEEEEEDADQPTEEYAEEGDAPQEPYDEEEGDLQEQYEEEEYDEGAEEGEPPDPEGEQEEDAYEDEEDAEGEEPQGV</sequence>
<dbReference type="GO" id="GO:0000724">
    <property type="term" value="P:double-strand break repair via homologous recombination"/>
    <property type="evidence" value="ECO:0007669"/>
    <property type="project" value="UniProtKB-ARBA"/>
</dbReference>
<evidence type="ECO:0000313" key="5">
    <source>
        <dbReference type="EMBL" id="KAK9796313.1"/>
    </source>
</evidence>
<feature type="compositionally biased region" description="Acidic residues" evidence="4">
    <location>
        <begin position="242"/>
        <end position="331"/>
    </location>
</feature>
<dbReference type="Proteomes" id="UP001465755">
    <property type="component" value="Unassembled WGS sequence"/>
</dbReference>
<dbReference type="Gene3D" id="1.20.5.1500">
    <property type="match status" value="1"/>
</dbReference>
<dbReference type="PANTHER" id="PTHR11875">
    <property type="entry name" value="TESTIS-SPECIFIC Y-ENCODED PROTEIN"/>
    <property type="match status" value="1"/>
</dbReference>
<feature type="region of interest" description="Disordered" evidence="4">
    <location>
        <begin position="225"/>
        <end position="331"/>
    </location>
</feature>
<evidence type="ECO:0000256" key="3">
    <source>
        <dbReference type="RuleBase" id="RU003876"/>
    </source>
</evidence>
<evidence type="ECO:0000256" key="2">
    <source>
        <dbReference type="ARBA" id="ARBA00023186"/>
    </source>
</evidence>
<comment type="caution">
    <text evidence="5">The sequence shown here is derived from an EMBL/GenBank/DDBJ whole genome shotgun (WGS) entry which is preliminary data.</text>
</comment>
<dbReference type="AlphaFoldDB" id="A0AAW1NVL0"/>
<name>A0AAW1NVL0_9CHLO</name>
<organism evidence="5 6">
    <name type="scientific">Symbiochloris irregularis</name>
    <dbReference type="NCBI Taxonomy" id="706552"/>
    <lineage>
        <taxon>Eukaryota</taxon>
        <taxon>Viridiplantae</taxon>
        <taxon>Chlorophyta</taxon>
        <taxon>core chlorophytes</taxon>
        <taxon>Trebouxiophyceae</taxon>
        <taxon>Trebouxiales</taxon>
        <taxon>Trebouxiaceae</taxon>
        <taxon>Symbiochloris</taxon>
    </lineage>
</organism>
<protein>
    <submittedName>
        <fullName evidence="5">Uncharacterized protein</fullName>
    </submittedName>
</protein>
<dbReference type="GO" id="GO:0042393">
    <property type="term" value="F:histone binding"/>
    <property type="evidence" value="ECO:0007669"/>
    <property type="project" value="UniProtKB-ARBA"/>
</dbReference>
<dbReference type="GO" id="GO:0005634">
    <property type="term" value="C:nucleus"/>
    <property type="evidence" value="ECO:0007669"/>
    <property type="project" value="InterPro"/>
</dbReference>
<keyword evidence="2" id="KW-0143">Chaperone</keyword>
<dbReference type="InterPro" id="IPR037231">
    <property type="entry name" value="NAP-like_sf"/>
</dbReference>
<accession>A0AAW1NVL0</accession>
<dbReference type="Pfam" id="PF00956">
    <property type="entry name" value="NAP"/>
    <property type="match status" value="1"/>
</dbReference>
<dbReference type="GO" id="GO:0006334">
    <property type="term" value="P:nucleosome assembly"/>
    <property type="evidence" value="ECO:0007669"/>
    <property type="project" value="InterPro"/>
</dbReference>
<evidence type="ECO:0000313" key="6">
    <source>
        <dbReference type="Proteomes" id="UP001465755"/>
    </source>
</evidence>
<comment type="similarity">
    <text evidence="1 3">Belongs to the nucleosome assembly protein (NAP) family.</text>
</comment>
<dbReference type="EMBL" id="JALJOQ010000116">
    <property type="protein sequence ID" value="KAK9796313.1"/>
    <property type="molecule type" value="Genomic_DNA"/>
</dbReference>
<proteinExistence type="inferred from homology"/>
<evidence type="ECO:0000256" key="1">
    <source>
        <dbReference type="ARBA" id="ARBA00009947"/>
    </source>
</evidence>
<dbReference type="Gene3D" id="3.30.1120.90">
    <property type="entry name" value="Nucleosome assembly protein"/>
    <property type="match status" value="1"/>
</dbReference>
<evidence type="ECO:0000256" key="4">
    <source>
        <dbReference type="SAM" id="MobiDB-lite"/>
    </source>
</evidence>
<feature type="compositionally biased region" description="Basic and acidic residues" evidence="4">
    <location>
        <begin position="7"/>
        <end position="23"/>
    </location>
</feature>
<reference evidence="5 6" key="1">
    <citation type="journal article" date="2024" name="Nat. Commun.">
        <title>Phylogenomics reveals the evolutionary origins of lichenization in chlorophyte algae.</title>
        <authorList>
            <person name="Puginier C."/>
            <person name="Libourel C."/>
            <person name="Otte J."/>
            <person name="Skaloud P."/>
            <person name="Haon M."/>
            <person name="Grisel S."/>
            <person name="Petersen M."/>
            <person name="Berrin J.G."/>
            <person name="Delaux P.M."/>
            <person name="Dal Grande F."/>
            <person name="Keller J."/>
        </authorList>
    </citation>
    <scope>NUCLEOTIDE SEQUENCE [LARGE SCALE GENOMIC DNA]</scope>
    <source>
        <strain evidence="5 6">SAG 2036</strain>
    </source>
</reference>
<gene>
    <name evidence="5" type="ORF">WJX73_002322</name>
</gene>
<dbReference type="SUPFAM" id="SSF143113">
    <property type="entry name" value="NAP-like"/>
    <property type="match status" value="1"/>
</dbReference>
<feature type="region of interest" description="Disordered" evidence="4">
    <location>
        <begin position="1"/>
        <end position="23"/>
    </location>
</feature>